<evidence type="ECO:0000256" key="1">
    <source>
        <dbReference type="ARBA" id="ARBA00004571"/>
    </source>
</evidence>
<dbReference type="Gene3D" id="2.40.160.60">
    <property type="entry name" value="Outer membrane protein transport protein (OMPP1/FadL/TodX)"/>
    <property type="match status" value="1"/>
</dbReference>
<keyword evidence="5 8" id="KW-0732">Signal</keyword>
<accession>W0V6F8</accession>
<evidence type="ECO:0000256" key="4">
    <source>
        <dbReference type="ARBA" id="ARBA00022692"/>
    </source>
</evidence>
<evidence type="ECO:0000256" key="2">
    <source>
        <dbReference type="ARBA" id="ARBA00008163"/>
    </source>
</evidence>
<keyword evidence="4" id="KW-0812">Transmembrane</keyword>
<comment type="similarity">
    <text evidence="2">Belongs to the OmpP1/FadL family.</text>
</comment>
<organism evidence="9 10">
    <name type="scientific">Janthinobacterium agaricidamnosum NBRC 102515 = DSM 9628</name>
    <dbReference type="NCBI Taxonomy" id="1349767"/>
    <lineage>
        <taxon>Bacteria</taxon>
        <taxon>Pseudomonadati</taxon>
        <taxon>Pseudomonadota</taxon>
        <taxon>Betaproteobacteria</taxon>
        <taxon>Burkholderiales</taxon>
        <taxon>Oxalobacteraceae</taxon>
        <taxon>Janthinobacterium</taxon>
    </lineage>
</organism>
<evidence type="ECO:0000256" key="8">
    <source>
        <dbReference type="SAM" id="SignalP"/>
    </source>
</evidence>
<keyword evidence="3" id="KW-1134">Transmembrane beta strand</keyword>
<dbReference type="EMBL" id="HG322949">
    <property type="protein sequence ID" value="CDG82862.1"/>
    <property type="molecule type" value="Genomic_DNA"/>
</dbReference>
<keyword evidence="6" id="KW-0472">Membrane</keyword>
<protein>
    <submittedName>
        <fullName evidence="9">Outer membrane transport family protein</fullName>
    </submittedName>
</protein>
<dbReference type="HOGENOM" id="CLU_035981_0_1_4"/>
<dbReference type="PATRIC" id="fig|1349767.4.peg.3980"/>
<dbReference type="AlphaFoldDB" id="W0V6F8"/>
<dbReference type="KEGG" id="jag:GJA_2227"/>
<dbReference type="PANTHER" id="PTHR35093:SF8">
    <property type="entry name" value="OUTER MEMBRANE PROTEIN NMB0088-RELATED"/>
    <property type="match status" value="1"/>
</dbReference>
<dbReference type="STRING" id="1349767.GJA_2227"/>
<comment type="subcellular location">
    <subcellularLocation>
        <location evidence="1">Cell outer membrane</location>
        <topology evidence="1">Multi-pass membrane protein</topology>
    </subcellularLocation>
</comment>
<evidence type="ECO:0000313" key="9">
    <source>
        <dbReference type="EMBL" id="CDG82862.1"/>
    </source>
</evidence>
<dbReference type="Pfam" id="PF03349">
    <property type="entry name" value="Toluene_X"/>
    <property type="match status" value="1"/>
</dbReference>
<name>W0V6F8_9BURK</name>
<sequence>MKHKYLSLMIAAALAGLSATAQASGYRFGSQSVSGQGTADANGAEAADASTIFYNPAGLSRLDGAQIVGGATVVVPHSSFNDTGSTTFLGKPSGGTPARGYAPGSVTAPSLYASKKINDQWTIGAGVFVPYGAKLDYGNTWTGRYALTDIDLKSVAINPSVAFKLDQHHSFGFGMSAEYMKAELGQAVDVPGSVAYLGQHAPGAAAAFLNGIAQSQGPAAAQAAGAALLGAKDGHGLMGGSDWGYGFNAGYLFQLNEATRFGLAYRSSISHKLKGDTIWDFSGVSNNAAVNAFIAKASNKVNSQALVELRTPETLSANVFHQIDAKWAAMADVTWSRTSRLDNLDIQFPPTGEGAERIRQQWKNTYRVSLGGNYRYNENLLLRGGIAYDQAPTQGPELSHPALPDSDRYQFSLGANWKLNANSSIDLAYSYLNFKDTSINYTNACSPVTPGCTGNGETTRGNYQTHLQLLGLAYNYKF</sequence>
<gene>
    <name evidence="9" type="ORF">GJA_2227</name>
</gene>
<proteinExistence type="inferred from homology"/>
<evidence type="ECO:0000256" key="6">
    <source>
        <dbReference type="ARBA" id="ARBA00023136"/>
    </source>
</evidence>
<reference evidence="9 10" key="1">
    <citation type="journal article" date="2015" name="Genome Announc.">
        <title>Genome Sequence of Mushroom Soft-Rot Pathogen Janthinobacterium agaricidamnosum.</title>
        <authorList>
            <person name="Graupner K."/>
            <person name="Lackner G."/>
            <person name="Hertweck C."/>
        </authorList>
    </citation>
    <scope>NUCLEOTIDE SEQUENCE [LARGE SCALE GENOMIC DNA]</scope>
    <source>
        <strain evidence="10">NBRC 102515 / DSM 9628</strain>
    </source>
</reference>
<evidence type="ECO:0000256" key="7">
    <source>
        <dbReference type="ARBA" id="ARBA00023237"/>
    </source>
</evidence>
<keyword evidence="7" id="KW-0998">Cell outer membrane</keyword>
<keyword evidence="10" id="KW-1185">Reference proteome</keyword>
<dbReference type="GO" id="GO:0015483">
    <property type="term" value="F:long-chain fatty acid transporting porin activity"/>
    <property type="evidence" value="ECO:0007669"/>
    <property type="project" value="TreeGrafter"/>
</dbReference>
<evidence type="ECO:0000256" key="3">
    <source>
        <dbReference type="ARBA" id="ARBA00022452"/>
    </source>
</evidence>
<feature type="chain" id="PRO_5004797598" evidence="8">
    <location>
        <begin position="24"/>
        <end position="478"/>
    </location>
</feature>
<evidence type="ECO:0000313" key="10">
    <source>
        <dbReference type="Proteomes" id="UP000027604"/>
    </source>
</evidence>
<dbReference type="Proteomes" id="UP000027604">
    <property type="component" value="Chromosome I"/>
</dbReference>
<feature type="signal peptide" evidence="8">
    <location>
        <begin position="1"/>
        <end position="23"/>
    </location>
</feature>
<dbReference type="OrthoDB" id="19849at2"/>
<dbReference type="RefSeq" id="WP_038491796.1">
    <property type="nucleotide sequence ID" value="NZ_BCTH01000078.1"/>
</dbReference>
<dbReference type="eggNOG" id="COG2067">
    <property type="taxonomic scope" value="Bacteria"/>
</dbReference>
<dbReference type="InterPro" id="IPR005017">
    <property type="entry name" value="OMPP1/FadL/TodX"/>
</dbReference>
<evidence type="ECO:0000256" key="5">
    <source>
        <dbReference type="ARBA" id="ARBA00022729"/>
    </source>
</evidence>
<dbReference type="SUPFAM" id="SSF56935">
    <property type="entry name" value="Porins"/>
    <property type="match status" value="1"/>
</dbReference>
<dbReference type="GO" id="GO:0009279">
    <property type="term" value="C:cell outer membrane"/>
    <property type="evidence" value="ECO:0007669"/>
    <property type="project" value="UniProtKB-SubCell"/>
</dbReference>
<dbReference type="PANTHER" id="PTHR35093">
    <property type="entry name" value="OUTER MEMBRANE PROTEIN NMB0088-RELATED"/>
    <property type="match status" value="1"/>
</dbReference>